<feature type="transmembrane region" description="Helical" evidence="4">
    <location>
        <begin position="197"/>
        <end position="216"/>
    </location>
</feature>
<feature type="transmembrane region" description="Helical" evidence="4">
    <location>
        <begin position="247"/>
        <end position="265"/>
    </location>
</feature>
<accession>A0A6A6WDE6</accession>
<evidence type="ECO:0000256" key="4">
    <source>
        <dbReference type="SAM" id="Phobius"/>
    </source>
</evidence>
<dbReference type="SUPFAM" id="SSF103473">
    <property type="entry name" value="MFS general substrate transporter"/>
    <property type="match status" value="1"/>
</dbReference>
<gene>
    <name evidence="5" type="ORF">EJ05DRAFT_483187</name>
</gene>
<feature type="compositionally biased region" description="Acidic residues" evidence="3">
    <location>
        <begin position="501"/>
        <end position="510"/>
    </location>
</feature>
<dbReference type="Gene3D" id="1.20.1250.20">
    <property type="entry name" value="MFS general substrate transporter like domains"/>
    <property type="match status" value="1"/>
</dbReference>
<feature type="transmembrane region" description="Helical" evidence="4">
    <location>
        <begin position="164"/>
        <end position="185"/>
    </location>
</feature>
<comment type="similarity">
    <text evidence="2">Belongs to the major facilitator superfamily. Monocarboxylate porter (TC 2.A.1.13) family.</text>
</comment>
<dbReference type="GO" id="GO:0016020">
    <property type="term" value="C:membrane"/>
    <property type="evidence" value="ECO:0007669"/>
    <property type="project" value="UniProtKB-SubCell"/>
</dbReference>
<feature type="transmembrane region" description="Helical" evidence="4">
    <location>
        <begin position="131"/>
        <end position="152"/>
    </location>
</feature>
<evidence type="ECO:0000256" key="1">
    <source>
        <dbReference type="ARBA" id="ARBA00004141"/>
    </source>
</evidence>
<proteinExistence type="inferred from homology"/>
<feature type="transmembrane region" description="Helical" evidence="4">
    <location>
        <begin position="332"/>
        <end position="353"/>
    </location>
</feature>
<evidence type="ECO:0000256" key="3">
    <source>
        <dbReference type="SAM" id="MobiDB-lite"/>
    </source>
</evidence>
<dbReference type="RefSeq" id="XP_033603184.1">
    <property type="nucleotide sequence ID" value="XM_033745232.1"/>
</dbReference>
<evidence type="ECO:0000313" key="6">
    <source>
        <dbReference type="Proteomes" id="UP000799437"/>
    </source>
</evidence>
<dbReference type="InterPro" id="IPR036259">
    <property type="entry name" value="MFS_trans_sf"/>
</dbReference>
<keyword evidence="4" id="KW-1133">Transmembrane helix</keyword>
<dbReference type="GeneID" id="54486286"/>
<feature type="transmembrane region" description="Helical" evidence="4">
    <location>
        <begin position="432"/>
        <end position="452"/>
    </location>
</feature>
<comment type="subcellular location">
    <subcellularLocation>
        <location evidence="1">Membrane</location>
        <topology evidence="1">Multi-pass membrane protein</topology>
    </subcellularLocation>
</comment>
<evidence type="ECO:0000313" key="5">
    <source>
        <dbReference type="EMBL" id="KAF2760733.1"/>
    </source>
</evidence>
<evidence type="ECO:0000256" key="2">
    <source>
        <dbReference type="ARBA" id="ARBA00006727"/>
    </source>
</evidence>
<dbReference type="EMBL" id="ML996567">
    <property type="protein sequence ID" value="KAF2760733.1"/>
    <property type="molecule type" value="Genomic_DNA"/>
</dbReference>
<feature type="transmembrane region" description="Helical" evidence="4">
    <location>
        <begin position="69"/>
        <end position="89"/>
    </location>
</feature>
<dbReference type="InterPro" id="IPR011701">
    <property type="entry name" value="MFS"/>
</dbReference>
<keyword evidence="6" id="KW-1185">Reference proteome</keyword>
<feature type="transmembrane region" description="Helical" evidence="4">
    <location>
        <begin position="101"/>
        <end position="119"/>
    </location>
</feature>
<feature type="transmembrane region" description="Helical" evidence="4">
    <location>
        <begin position="359"/>
        <end position="385"/>
    </location>
</feature>
<feature type="region of interest" description="Disordered" evidence="3">
    <location>
        <begin position="489"/>
        <end position="524"/>
    </location>
</feature>
<dbReference type="OrthoDB" id="6509908at2759"/>
<dbReference type="GO" id="GO:0022857">
    <property type="term" value="F:transmembrane transporter activity"/>
    <property type="evidence" value="ECO:0007669"/>
    <property type="project" value="InterPro"/>
</dbReference>
<keyword evidence="4" id="KW-0472">Membrane</keyword>
<dbReference type="InterPro" id="IPR050327">
    <property type="entry name" value="Proton-linked_MCT"/>
</dbReference>
<dbReference type="PANTHER" id="PTHR11360:SF234">
    <property type="entry name" value="MFS-TYPE TRANSPORTER DBAD-RELATED"/>
    <property type="match status" value="1"/>
</dbReference>
<reference evidence="5" key="1">
    <citation type="journal article" date="2020" name="Stud. Mycol.">
        <title>101 Dothideomycetes genomes: a test case for predicting lifestyles and emergence of pathogens.</title>
        <authorList>
            <person name="Haridas S."/>
            <person name="Albert R."/>
            <person name="Binder M."/>
            <person name="Bloem J."/>
            <person name="Labutti K."/>
            <person name="Salamov A."/>
            <person name="Andreopoulos B."/>
            <person name="Baker S."/>
            <person name="Barry K."/>
            <person name="Bills G."/>
            <person name="Bluhm B."/>
            <person name="Cannon C."/>
            <person name="Castanera R."/>
            <person name="Culley D."/>
            <person name="Daum C."/>
            <person name="Ezra D."/>
            <person name="Gonzalez J."/>
            <person name="Henrissat B."/>
            <person name="Kuo A."/>
            <person name="Liang C."/>
            <person name="Lipzen A."/>
            <person name="Lutzoni F."/>
            <person name="Magnuson J."/>
            <person name="Mondo S."/>
            <person name="Nolan M."/>
            <person name="Ohm R."/>
            <person name="Pangilinan J."/>
            <person name="Park H.-J."/>
            <person name="Ramirez L."/>
            <person name="Alfaro M."/>
            <person name="Sun H."/>
            <person name="Tritt A."/>
            <person name="Yoshinaga Y."/>
            <person name="Zwiers L.-H."/>
            <person name="Turgeon B."/>
            <person name="Goodwin S."/>
            <person name="Spatafora J."/>
            <person name="Crous P."/>
            <person name="Grigoriev I."/>
        </authorList>
    </citation>
    <scope>NUCLEOTIDE SEQUENCE</scope>
    <source>
        <strain evidence="5">CBS 121739</strain>
    </source>
</reference>
<organism evidence="5 6">
    <name type="scientific">Pseudovirgaria hyperparasitica</name>
    <dbReference type="NCBI Taxonomy" id="470096"/>
    <lineage>
        <taxon>Eukaryota</taxon>
        <taxon>Fungi</taxon>
        <taxon>Dikarya</taxon>
        <taxon>Ascomycota</taxon>
        <taxon>Pezizomycotina</taxon>
        <taxon>Dothideomycetes</taxon>
        <taxon>Dothideomycetes incertae sedis</taxon>
        <taxon>Acrospermales</taxon>
        <taxon>Acrospermaceae</taxon>
        <taxon>Pseudovirgaria</taxon>
    </lineage>
</organism>
<protein>
    <submittedName>
        <fullName evidence="5">MFS general substrate transporter</fullName>
    </submittedName>
</protein>
<dbReference type="Pfam" id="PF07690">
    <property type="entry name" value="MFS_1"/>
    <property type="match status" value="1"/>
</dbReference>
<dbReference type="AlphaFoldDB" id="A0A6A6WDE6"/>
<dbReference type="Proteomes" id="UP000799437">
    <property type="component" value="Unassembled WGS sequence"/>
</dbReference>
<keyword evidence="4" id="KW-0812">Transmembrane</keyword>
<sequence length="524" mass="57014">MSRGDNEKQSTPRGDVAIEDQPKIPREWRAWACLAGCFFLMFNSWGNVNATGTYLSYYKQHLLADSNDILQNLIGATQCFCVLGLSGIVGRLLDAGYSRQLLGVGGLLTFVGMLTLGFVGGDGYNEGNYGLVWLTQGFIAGCGMGCLFVSSSQICSTWFPRMKGLAICIVASGASISGLIYPVMIKELLIQVGFNNAVRYVAAVFAATLLFSFIFARPNPAWHLRKPERWTDSKVWVDKNAFKNRSYVFFTASISMLFLGFYPVFFNLEEWAASEGLGVKDRVPGGFQNIDLGEEEVAGDAIRTFYLLAVMNASSTIGRLGAAFLSDWMGALNLHIVATSVIAILVLCFWTLINNTAGAIGFVVIFGIFSGTVIGLPPASTAYILEQSGAQQSRLGQWVGMMYTAAAIPSLIGPIAAGALVQSFNDYLTVQLWAGVCFVLSALLMGLSRWFLNGEIRKRKLSEGAIVGDDVEGHPNVLRSMTMTSGTLTAVQTPRRSVDEENKDDEDETTENTNHNRRHLEAAA</sequence>
<dbReference type="PANTHER" id="PTHR11360">
    <property type="entry name" value="MONOCARBOXYLATE TRANSPORTER"/>
    <property type="match status" value="1"/>
</dbReference>
<name>A0A6A6WDE6_9PEZI</name>
<feature type="transmembrane region" description="Helical" evidence="4">
    <location>
        <begin position="305"/>
        <end position="325"/>
    </location>
</feature>
<feature type="transmembrane region" description="Helical" evidence="4">
    <location>
        <begin position="397"/>
        <end position="420"/>
    </location>
</feature>
<feature type="transmembrane region" description="Helical" evidence="4">
    <location>
        <begin position="30"/>
        <end position="49"/>
    </location>
</feature>